<keyword evidence="1" id="KW-1133">Transmembrane helix</keyword>
<gene>
    <name evidence="3" type="ORF">IC610_00630</name>
</gene>
<dbReference type="EMBL" id="JACYFS010000001">
    <property type="protein sequence ID" value="MBD8080920.1"/>
    <property type="molecule type" value="Genomic_DNA"/>
</dbReference>
<keyword evidence="1" id="KW-0472">Membrane</keyword>
<reference evidence="3 4" key="1">
    <citation type="submission" date="2020-09" db="EMBL/GenBank/DDBJ databases">
        <title>Genome seq and assembly of Chryseobacterium sp.</title>
        <authorList>
            <person name="Chhetri G."/>
        </authorList>
    </citation>
    <scope>NUCLEOTIDE SEQUENCE [LARGE SCALE GENOMIC DNA]</scope>
    <source>
        <strain evidence="3 4">GCR10</strain>
    </source>
</reference>
<keyword evidence="1" id="KW-0812">Transmembrane</keyword>
<proteinExistence type="predicted"/>
<keyword evidence="4" id="KW-1185">Reference proteome</keyword>
<name>A0ABR8Z7L3_9FLAO</name>
<comment type="caution">
    <text evidence="3">The sequence shown here is derived from an EMBL/GenBank/DDBJ whole genome shotgun (WGS) entry which is preliminary data.</text>
</comment>
<feature type="signal peptide" evidence="2">
    <location>
        <begin position="1"/>
        <end position="18"/>
    </location>
</feature>
<evidence type="ECO:0000313" key="3">
    <source>
        <dbReference type="EMBL" id="MBD8080920.1"/>
    </source>
</evidence>
<evidence type="ECO:0000256" key="1">
    <source>
        <dbReference type="SAM" id="Phobius"/>
    </source>
</evidence>
<organism evidence="3 4">
    <name type="scientific">Chryseobacterium caseinilyticum</name>
    <dbReference type="NCBI Taxonomy" id="2771428"/>
    <lineage>
        <taxon>Bacteria</taxon>
        <taxon>Pseudomonadati</taxon>
        <taxon>Bacteroidota</taxon>
        <taxon>Flavobacteriia</taxon>
        <taxon>Flavobacteriales</taxon>
        <taxon>Weeksellaceae</taxon>
        <taxon>Chryseobacterium group</taxon>
        <taxon>Chryseobacterium</taxon>
    </lineage>
</organism>
<accession>A0ABR8Z7L3</accession>
<evidence type="ECO:0000313" key="4">
    <source>
        <dbReference type="Proteomes" id="UP000637299"/>
    </source>
</evidence>
<feature type="transmembrane region" description="Helical" evidence="1">
    <location>
        <begin position="43"/>
        <end position="66"/>
    </location>
</feature>
<evidence type="ECO:0000256" key="2">
    <source>
        <dbReference type="SAM" id="SignalP"/>
    </source>
</evidence>
<sequence length="177" mass="18613">MKNLFCSLAVAIPFCMTAQVTIGTSAVSSPSVSLEFGSANKGMVLPWVVSTAAVSNVANGTMVYSLEDHKMWVKYNSAWKDLSINAAGTTVNPVSGTDAAAIQNTIAENTDAKVTIGADSSVSGILVLGDQNKAMVLPKVSNPHLNIINPAPGMMVFDSAKKLFAVFNGSVWSFWKP</sequence>
<feature type="chain" id="PRO_5046895374" evidence="2">
    <location>
        <begin position="19"/>
        <end position="177"/>
    </location>
</feature>
<dbReference type="RefSeq" id="WP_191734753.1">
    <property type="nucleotide sequence ID" value="NZ_JACYFS010000001.1"/>
</dbReference>
<dbReference type="Proteomes" id="UP000637299">
    <property type="component" value="Unassembled WGS sequence"/>
</dbReference>
<keyword evidence="2" id="KW-0732">Signal</keyword>
<protein>
    <submittedName>
        <fullName evidence="3">Uncharacterized protein</fullName>
    </submittedName>
</protein>